<sequence length="290" mass="32486">MNSSERDALAAASAQVGLNAEGAKLIRRHVNTVYVLPAAAAVARMASKQRSIGAELGIATARWLRSHGFPATEPLDVEQPVLHGEHVVTFWRYYPQGDRTLPSTGALAEIVRELHQHGSPPFPVPQYQPLESFRDELERCGPAVLWQDEYTFLQERAADLLQAYDSLDSALGHGLIHADARTGNLLWDGEQVVLGDWDSVSTGPRELDLIPTYQGVRYGRPEAKLSEFAASYGWDVRRWRGYATLRDMRDLHTLSAPLRIAEIRPDVADELHHRVRSLQFGEGREQWSSF</sequence>
<dbReference type="EMBL" id="JADOUF010000001">
    <property type="protein sequence ID" value="MBG6136828.1"/>
    <property type="molecule type" value="Genomic_DNA"/>
</dbReference>
<name>A0A8J7GRG1_9ACTN</name>
<comment type="caution">
    <text evidence="2">The sequence shown here is derived from an EMBL/GenBank/DDBJ whole genome shotgun (WGS) entry which is preliminary data.</text>
</comment>
<protein>
    <recommendedName>
        <fullName evidence="1">Aminoglycoside phosphotransferase domain-containing protein</fullName>
    </recommendedName>
</protein>
<dbReference type="InterPro" id="IPR002575">
    <property type="entry name" value="Aminoglycoside_PTrfase"/>
</dbReference>
<dbReference type="AlphaFoldDB" id="A0A8J7GRG1"/>
<reference evidence="2" key="1">
    <citation type="submission" date="2020-11" db="EMBL/GenBank/DDBJ databases">
        <title>Sequencing the genomes of 1000 actinobacteria strains.</title>
        <authorList>
            <person name="Klenk H.-P."/>
        </authorList>
    </citation>
    <scope>NUCLEOTIDE SEQUENCE</scope>
    <source>
        <strain evidence="2">DSM 45356</strain>
    </source>
</reference>
<proteinExistence type="predicted"/>
<dbReference type="Pfam" id="PF01636">
    <property type="entry name" value="APH"/>
    <property type="match status" value="1"/>
</dbReference>
<dbReference type="Gene3D" id="1.10.510.10">
    <property type="entry name" value="Transferase(Phosphotransferase) domain 1"/>
    <property type="match status" value="1"/>
</dbReference>
<evidence type="ECO:0000259" key="1">
    <source>
        <dbReference type="Pfam" id="PF01636"/>
    </source>
</evidence>
<feature type="domain" description="Aminoglycoside phosphotransferase" evidence="1">
    <location>
        <begin position="54"/>
        <end position="242"/>
    </location>
</feature>
<keyword evidence="3" id="KW-1185">Reference proteome</keyword>
<organism evidence="2 3">
    <name type="scientific">Longispora fulva</name>
    <dbReference type="NCBI Taxonomy" id="619741"/>
    <lineage>
        <taxon>Bacteria</taxon>
        <taxon>Bacillati</taxon>
        <taxon>Actinomycetota</taxon>
        <taxon>Actinomycetes</taxon>
        <taxon>Micromonosporales</taxon>
        <taxon>Micromonosporaceae</taxon>
        <taxon>Longispora</taxon>
    </lineage>
</organism>
<accession>A0A8J7GRG1</accession>
<evidence type="ECO:0000313" key="2">
    <source>
        <dbReference type="EMBL" id="MBG6136828.1"/>
    </source>
</evidence>
<dbReference type="SUPFAM" id="SSF56112">
    <property type="entry name" value="Protein kinase-like (PK-like)"/>
    <property type="match status" value="1"/>
</dbReference>
<dbReference type="InterPro" id="IPR011009">
    <property type="entry name" value="Kinase-like_dom_sf"/>
</dbReference>
<gene>
    <name evidence="2" type="ORF">IW245_003022</name>
</gene>
<dbReference type="RefSeq" id="WP_197003752.1">
    <property type="nucleotide sequence ID" value="NZ_BONS01000016.1"/>
</dbReference>
<dbReference type="Proteomes" id="UP000622552">
    <property type="component" value="Unassembled WGS sequence"/>
</dbReference>
<evidence type="ECO:0000313" key="3">
    <source>
        <dbReference type="Proteomes" id="UP000622552"/>
    </source>
</evidence>